<organism evidence="9 10">
    <name type="scientific">Paraphoma chrysanthemicola</name>
    <dbReference type="NCBI Taxonomy" id="798071"/>
    <lineage>
        <taxon>Eukaryota</taxon>
        <taxon>Fungi</taxon>
        <taxon>Dikarya</taxon>
        <taxon>Ascomycota</taxon>
        <taxon>Pezizomycotina</taxon>
        <taxon>Dothideomycetes</taxon>
        <taxon>Pleosporomycetidae</taxon>
        <taxon>Pleosporales</taxon>
        <taxon>Pleosporineae</taxon>
        <taxon>Phaeosphaeriaceae</taxon>
        <taxon>Paraphoma</taxon>
    </lineage>
</organism>
<evidence type="ECO:0000256" key="2">
    <source>
        <dbReference type="ARBA" id="ARBA00010896"/>
    </source>
</evidence>
<dbReference type="InterPro" id="IPR001356">
    <property type="entry name" value="HD"/>
</dbReference>
<evidence type="ECO:0000256" key="5">
    <source>
        <dbReference type="ARBA" id="ARBA00023242"/>
    </source>
</evidence>
<evidence type="ECO:0000256" key="3">
    <source>
        <dbReference type="ARBA" id="ARBA00023125"/>
    </source>
</evidence>
<dbReference type="PANTHER" id="PTHR24341:SF6">
    <property type="entry name" value="HOMEOBOX PROTEIN INVECTED"/>
    <property type="match status" value="1"/>
</dbReference>
<evidence type="ECO:0000256" key="4">
    <source>
        <dbReference type="ARBA" id="ARBA00023155"/>
    </source>
</evidence>
<proteinExistence type="inferred from homology"/>
<evidence type="ECO:0000259" key="8">
    <source>
        <dbReference type="PROSITE" id="PS50071"/>
    </source>
</evidence>
<comment type="caution">
    <text evidence="9">The sequence shown here is derived from an EMBL/GenBank/DDBJ whole genome shotgun (WGS) entry which is preliminary data.</text>
</comment>
<dbReference type="Pfam" id="PF00046">
    <property type="entry name" value="Homeodomain"/>
    <property type="match status" value="2"/>
</dbReference>
<dbReference type="PANTHER" id="PTHR24341">
    <property type="entry name" value="HOMEOBOX PROTEIN ENGRAILED"/>
    <property type="match status" value="1"/>
</dbReference>
<dbReference type="InterPro" id="IPR017970">
    <property type="entry name" value="Homeobox_CS"/>
</dbReference>
<evidence type="ECO:0000313" key="10">
    <source>
        <dbReference type="Proteomes" id="UP000813461"/>
    </source>
</evidence>
<evidence type="ECO:0000256" key="7">
    <source>
        <dbReference type="RuleBase" id="RU000682"/>
    </source>
</evidence>
<feature type="DNA-binding region" description="Homeobox" evidence="6">
    <location>
        <begin position="78"/>
        <end position="137"/>
    </location>
</feature>
<name>A0A8K0W4D9_9PLEO</name>
<dbReference type="SMART" id="SM00389">
    <property type="entry name" value="HOX"/>
    <property type="match status" value="2"/>
</dbReference>
<comment type="similarity">
    <text evidence="2">Belongs to the engrailed homeobox family.</text>
</comment>
<dbReference type="InterPro" id="IPR009057">
    <property type="entry name" value="Homeodomain-like_sf"/>
</dbReference>
<dbReference type="Proteomes" id="UP000813461">
    <property type="component" value="Unassembled WGS sequence"/>
</dbReference>
<dbReference type="Gene3D" id="1.10.10.60">
    <property type="entry name" value="Homeodomain-like"/>
    <property type="match status" value="3"/>
</dbReference>
<sequence length="257" mass="30119">MQGLLVNVISYYRPMTHCRRISTPFETSQQELRTYRKRQRSTGREAMSMRCTGRKDLHTSRSLNGLKSVWWTKRPPRSRQRRKNGQLGLLQILNKAFAEKRYLSRKETNKLASKTGTDYLFIDGWFQTTRRLGPKTVAKHKTSDDQWRVLKAEFDKNPKPTKHTRIRLAREVGLQEPQVYSWFVNRRNAAKITPAKRISREQSLVVDQAFANDPKLSVQNRAALANRLGLPRQSVDRVLYRLRDEAKKQQHTADTQK</sequence>
<dbReference type="SUPFAM" id="SSF46689">
    <property type="entry name" value="Homeodomain-like"/>
    <property type="match status" value="2"/>
</dbReference>
<keyword evidence="4 6" id="KW-0371">Homeobox</keyword>
<dbReference type="PROSITE" id="PS50071">
    <property type="entry name" value="HOMEOBOX_2"/>
    <property type="match status" value="2"/>
</dbReference>
<evidence type="ECO:0000256" key="6">
    <source>
        <dbReference type="PROSITE-ProRule" id="PRU00108"/>
    </source>
</evidence>
<evidence type="ECO:0000313" key="9">
    <source>
        <dbReference type="EMBL" id="KAH7094793.1"/>
    </source>
</evidence>
<dbReference type="OrthoDB" id="6159439at2759"/>
<dbReference type="GO" id="GO:0003677">
    <property type="term" value="F:DNA binding"/>
    <property type="evidence" value="ECO:0007669"/>
    <property type="project" value="UniProtKB-UniRule"/>
</dbReference>
<dbReference type="GO" id="GO:0000981">
    <property type="term" value="F:DNA-binding transcription factor activity, RNA polymerase II-specific"/>
    <property type="evidence" value="ECO:0007669"/>
    <property type="project" value="InterPro"/>
</dbReference>
<reference evidence="9" key="1">
    <citation type="journal article" date="2021" name="Nat. Commun.">
        <title>Genetic determinants of endophytism in the Arabidopsis root mycobiome.</title>
        <authorList>
            <person name="Mesny F."/>
            <person name="Miyauchi S."/>
            <person name="Thiergart T."/>
            <person name="Pickel B."/>
            <person name="Atanasova L."/>
            <person name="Karlsson M."/>
            <person name="Huettel B."/>
            <person name="Barry K.W."/>
            <person name="Haridas S."/>
            <person name="Chen C."/>
            <person name="Bauer D."/>
            <person name="Andreopoulos W."/>
            <person name="Pangilinan J."/>
            <person name="LaButti K."/>
            <person name="Riley R."/>
            <person name="Lipzen A."/>
            <person name="Clum A."/>
            <person name="Drula E."/>
            <person name="Henrissat B."/>
            <person name="Kohler A."/>
            <person name="Grigoriev I.V."/>
            <person name="Martin F.M."/>
            <person name="Hacquard S."/>
        </authorList>
    </citation>
    <scope>NUCLEOTIDE SEQUENCE</scope>
    <source>
        <strain evidence="9">MPI-SDFR-AT-0120</strain>
    </source>
</reference>
<protein>
    <recommendedName>
        <fullName evidence="8">Homeobox domain-containing protein</fullName>
    </recommendedName>
</protein>
<keyword evidence="10" id="KW-1185">Reference proteome</keyword>
<keyword evidence="3 6" id="KW-0238">DNA-binding</keyword>
<dbReference type="InterPro" id="IPR050720">
    <property type="entry name" value="Engrailed_Homeobox_TFs"/>
</dbReference>
<feature type="DNA-binding region" description="Homeobox" evidence="6">
    <location>
        <begin position="135"/>
        <end position="194"/>
    </location>
</feature>
<accession>A0A8K0W4D9</accession>
<keyword evidence="5 6" id="KW-0539">Nucleus</keyword>
<dbReference type="CDD" id="cd00086">
    <property type="entry name" value="homeodomain"/>
    <property type="match status" value="2"/>
</dbReference>
<dbReference type="PROSITE" id="PS00027">
    <property type="entry name" value="HOMEOBOX_1"/>
    <property type="match status" value="1"/>
</dbReference>
<feature type="domain" description="Homeobox" evidence="8">
    <location>
        <begin position="133"/>
        <end position="193"/>
    </location>
</feature>
<comment type="subcellular location">
    <subcellularLocation>
        <location evidence="1 6 7">Nucleus</location>
    </subcellularLocation>
</comment>
<dbReference type="AlphaFoldDB" id="A0A8K0W4D9"/>
<evidence type="ECO:0000256" key="1">
    <source>
        <dbReference type="ARBA" id="ARBA00004123"/>
    </source>
</evidence>
<dbReference type="GO" id="GO:0005634">
    <property type="term" value="C:nucleus"/>
    <property type="evidence" value="ECO:0007669"/>
    <property type="project" value="UniProtKB-SubCell"/>
</dbReference>
<dbReference type="EMBL" id="JAGMVJ010000001">
    <property type="protein sequence ID" value="KAH7094793.1"/>
    <property type="molecule type" value="Genomic_DNA"/>
</dbReference>
<gene>
    <name evidence="9" type="ORF">FB567DRAFT_13522</name>
</gene>
<feature type="domain" description="Homeobox" evidence="8">
    <location>
        <begin position="76"/>
        <end position="136"/>
    </location>
</feature>